<protein>
    <submittedName>
        <fullName evidence="3">DUF6082 family protein</fullName>
    </submittedName>
</protein>
<feature type="transmembrane region" description="Helical" evidence="2">
    <location>
        <begin position="82"/>
        <end position="101"/>
    </location>
</feature>
<keyword evidence="2" id="KW-1133">Transmembrane helix</keyword>
<proteinExistence type="predicted"/>
<dbReference type="InterPro" id="IPR045728">
    <property type="entry name" value="DUF6082"/>
</dbReference>
<accession>A0ABZ1JIE5</accession>
<feature type="region of interest" description="Disordered" evidence="1">
    <location>
        <begin position="1"/>
        <end position="26"/>
    </location>
</feature>
<keyword evidence="2" id="KW-0812">Transmembrane</keyword>
<dbReference type="RefSeq" id="WP_328937873.1">
    <property type="nucleotide sequence ID" value="NZ_CP108133.1"/>
</dbReference>
<evidence type="ECO:0000256" key="1">
    <source>
        <dbReference type="SAM" id="MobiDB-lite"/>
    </source>
</evidence>
<evidence type="ECO:0000313" key="3">
    <source>
        <dbReference type="EMBL" id="WTP50138.1"/>
    </source>
</evidence>
<reference evidence="3" key="1">
    <citation type="submission" date="2022-10" db="EMBL/GenBank/DDBJ databases">
        <title>The complete genomes of actinobacterial strains from the NBC collection.</title>
        <authorList>
            <person name="Joergensen T.S."/>
            <person name="Alvarez Arevalo M."/>
            <person name="Sterndorff E.B."/>
            <person name="Faurdal D."/>
            <person name="Vuksanovic O."/>
            <person name="Mourched A.-S."/>
            <person name="Charusanti P."/>
            <person name="Shaw S."/>
            <person name="Blin K."/>
            <person name="Weber T."/>
        </authorList>
    </citation>
    <scope>NUCLEOTIDE SEQUENCE</scope>
    <source>
        <strain evidence="3">NBC_00189</strain>
    </source>
</reference>
<dbReference type="EMBL" id="CP108133">
    <property type="protein sequence ID" value="WTP50138.1"/>
    <property type="molecule type" value="Genomic_DNA"/>
</dbReference>
<dbReference type="Pfam" id="PF19560">
    <property type="entry name" value="DUF6082"/>
    <property type="match status" value="1"/>
</dbReference>
<organism evidence="3 4">
    <name type="scientific">Streptomyces tauricus</name>
    <dbReference type="NCBI Taxonomy" id="68274"/>
    <lineage>
        <taxon>Bacteria</taxon>
        <taxon>Bacillati</taxon>
        <taxon>Actinomycetota</taxon>
        <taxon>Actinomycetes</taxon>
        <taxon>Kitasatosporales</taxon>
        <taxon>Streptomycetaceae</taxon>
        <taxon>Streptomyces</taxon>
        <taxon>Streptomyces aurantiacus group</taxon>
    </lineage>
</organism>
<sequence length="258" mass="28391">MHSHPHGDTTKGGNSNNPELRDPLQPSSLGLNGEVIMARSRQIKEACVAAAILIATCSASVALTLALVHIPGLQSARSGNAGQSFGVIPGITSVAVLIYIARTFHGQREEADMQREMLEAQQAELASQREQARVSNECAQKIAEAAVRGQHNALISAAITDPALAAVWPDLGYGDSDENRKQYLYANEIISLQCMSYTLGYLTRDQAEATMYYLFESPIMRSFWEQSRTARMESTPHGGQMWKFYELTDEAYQHRIEG</sequence>
<evidence type="ECO:0000313" key="4">
    <source>
        <dbReference type="Proteomes" id="UP001432166"/>
    </source>
</evidence>
<name>A0ABZ1JIE5_9ACTN</name>
<keyword evidence="4" id="KW-1185">Reference proteome</keyword>
<gene>
    <name evidence="3" type="ORF">OG288_18595</name>
</gene>
<dbReference type="Proteomes" id="UP001432166">
    <property type="component" value="Chromosome"/>
</dbReference>
<evidence type="ECO:0000256" key="2">
    <source>
        <dbReference type="SAM" id="Phobius"/>
    </source>
</evidence>
<keyword evidence="2" id="KW-0472">Membrane</keyword>
<feature type="transmembrane region" description="Helical" evidence="2">
    <location>
        <begin position="46"/>
        <end position="70"/>
    </location>
</feature>